<name>A0ABX8DDZ2_9GAMM</name>
<dbReference type="InterPro" id="IPR051675">
    <property type="entry name" value="Endo/Exo/Phosphatase_dom_1"/>
</dbReference>
<dbReference type="SUPFAM" id="SSF47781">
    <property type="entry name" value="RuvA domain 2-like"/>
    <property type="match status" value="1"/>
</dbReference>
<dbReference type="Gene3D" id="1.10.150.280">
    <property type="entry name" value="AF1531-like domain"/>
    <property type="match status" value="1"/>
</dbReference>
<dbReference type="PANTHER" id="PTHR21180">
    <property type="entry name" value="ENDONUCLEASE/EXONUCLEASE/PHOSPHATASE FAMILY DOMAIN-CONTAINING PROTEIN 1"/>
    <property type="match status" value="1"/>
</dbReference>
<accession>A0ABX8DDZ2</accession>
<dbReference type="Pfam" id="PF12836">
    <property type="entry name" value="HHH_3"/>
    <property type="match status" value="1"/>
</dbReference>
<dbReference type="InterPro" id="IPR004509">
    <property type="entry name" value="Competence_ComEA_HhH"/>
</dbReference>
<evidence type="ECO:0000259" key="2">
    <source>
        <dbReference type="SMART" id="SM00278"/>
    </source>
</evidence>
<evidence type="ECO:0000256" key="1">
    <source>
        <dbReference type="SAM" id="SignalP"/>
    </source>
</evidence>
<dbReference type="SMART" id="SM00278">
    <property type="entry name" value="HhH1"/>
    <property type="match status" value="2"/>
</dbReference>
<organism evidence="3 4">
    <name type="scientific">Shewanella dokdonensis</name>
    <dbReference type="NCBI Taxonomy" id="712036"/>
    <lineage>
        <taxon>Bacteria</taxon>
        <taxon>Pseudomonadati</taxon>
        <taxon>Pseudomonadota</taxon>
        <taxon>Gammaproteobacteria</taxon>
        <taxon>Alteromonadales</taxon>
        <taxon>Shewanellaceae</taxon>
        <taxon>Shewanella</taxon>
    </lineage>
</organism>
<dbReference type="PANTHER" id="PTHR21180:SF32">
    <property type="entry name" value="ENDONUCLEASE_EXONUCLEASE_PHOSPHATASE FAMILY DOMAIN-CONTAINING PROTEIN 1"/>
    <property type="match status" value="1"/>
</dbReference>
<proteinExistence type="predicted"/>
<keyword evidence="1" id="KW-0732">Signal</keyword>
<dbReference type="EMBL" id="CP074572">
    <property type="protein sequence ID" value="QVK22861.1"/>
    <property type="molecule type" value="Genomic_DNA"/>
</dbReference>
<dbReference type="RefSeq" id="WP_213681508.1">
    <property type="nucleotide sequence ID" value="NZ_CP074572.1"/>
</dbReference>
<feature type="chain" id="PRO_5046759332" evidence="1">
    <location>
        <begin position="26"/>
        <end position="102"/>
    </location>
</feature>
<sequence length="102" mass="10816">MNRYLKTLMIVAGLLTSAVVIPVMAETSKTDIVTTDVNAQKININTATAAELQLLNGIGAAKAQAIVEYREANGKFTSLEDLTKVKGIGPKLIEKNAGMLAL</sequence>
<feature type="domain" description="Helix-hairpin-helix DNA-binding motif class 1" evidence="2">
    <location>
        <begin position="80"/>
        <end position="99"/>
    </location>
</feature>
<dbReference type="NCBIfam" id="TIGR00426">
    <property type="entry name" value="competence protein ComEA helix-hairpin-helix repeat region"/>
    <property type="match status" value="1"/>
</dbReference>
<evidence type="ECO:0000313" key="4">
    <source>
        <dbReference type="Proteomes" id="UP000676428"/>
    </source>
</evidence>
<dbReference type="InterPro" id="IPR010994">
    <property type="entry name" value="RuvA_2-like"/>
</dbReference>
<feature type="signal peptide" evidence="1">
    <location>
        <begin position="1"/>
        <end position="25"/>
    </location>
</feature>
<reference evidence="3 4" key="1">
    <citation type="journal article" date="2012" name="Int. J. Syst. Evol. Microbiol.">
        <title>Shewanella dokdonensis sp. nov., isolated from seawater.</title>
        <authorList>
            <person name="Sung H.R."/>
            <person name="Yoon J.H."/>
            <person name="Ghim S.Y."/>
        </authorList>
    </citation>
    <scope>NUCLEOTIDE SEQUENCE [LARGE SCALE GENOMIC DNA]</scope>
    <source>
        <strain evidence="3 4">DSM 23626</strain>
    </source>
</reference>
<keyword evidence="4" id="KW-1185">Reference proteome</keyword>
<evidence type="ECO:0000313" key="3">
    <source>
        <dbReference type="EMBL" id="QVK22861.1"/>
    </source>
</evidence>
<dbReference type="InterPro" id="IPR003583">
    <property type="entry name" value="Hlx-hairpin-Hlx_DNA-bd_motif"/>
</dbReference>
<feature type="domain" description="Helix-hairpin-helix DNA-binding motif class 1" evidence="2">
    <location>
        <begin position="50"/>
        <end position="69"/>
    </location>
</feature>
<protein>
    <submittedName>
        <fullName evidence="3">Helix-hairpin-helix domain-containing protein</fullName>
    </submittedName>
</protein>
<gene>
    <name evidence="3" type="ORF">KHX94_16970</name>
</gene>
<dbReference type="Proteomes" id="UP000676428">
    <property type="component" value="Chromosome"/>
</dbReference>